<proteinExistence type="predicted"/>
<accession>A0A6A5WVS0</accession>
<organism evidence="1 2">
    <name type="scientific">Amniculicola lignicola CBS 123094</name>
    <dbReference type="NCBI Taxonomy" id="1392246"/>
    <lineage>
        <taxon>Eukaryota</taxon>
        <taxon>Fungi</taxon>
        <taxon>Dikarya</taxon>
        <taxon>Ascomycota</taxon>
        <taxon>Pezizomycotina</taxon>
        <taxon>Dothideomycetes</taxon>
        <taxon>Pleosporomycetidae</taxon>
        <taxon>Pleosporales</taxon>
        <taxon>Amniculicolaceae</taxon>
        <taxon>Amniculicola</taxon>
    </lineage>
</organism>
<reference evidence="1" key="1">
    <citation type="journal article" date="2020" name="Stud. Mycol.">
        <title>101 Dothideomycetes genomes: a test case for predicting lifestyles and emergence of pathogens.</title>
        <authorList>
            <person name="Haridas S."/>
            <person name="Albert R."/>
            <person name="Binder M."/>
            <person name="Bloem J."/>
            <person name="Labutti K."/>
            <person name="Salamov A."/>
            <person name="Andreopoulos B."/>
            <person name="Baker S."/>
            <person name="Barry K."/>
            <person name="Bills G."/>
            <person name="Bluhm B."/>
            <person name="Cannon C."/>
            <person name="Castanera R."/>
            <person name="Culley D."/>
            <person name="Daum C."/>
            <person name="Ezra D."/>
            <person name="Gonzalez J."/>
            <person name="Henrissat B."/>
            <person name="Kuo A."/>
            <person name="Liang C."/>
            <person name="Lipzen A."/>
            <person name="Lutzoni F."/>
            <person name="Magnuson J."/>
            <person name="Mondo S."/>
            <person name="Nolan M."/>
            <person name="Ohm R."/>
            <person name="Pangilinan J."/>
            <person name="Park H.-J."/>
            <person name="Ramirez L."/>
            <person name="Alfaro M."/>
            <person name="Sun H."/>
            <person name="Tritt A."/>
            <person name="Yoshinaga Y."/>
            <person name="Zwiers L.-H."/>
            <person name="Turgeon B."/>
            <person name="Goodwin S."/>
            <person name="Spatafora J."/>
            <person name="Crous P."/>
            <person name="Grigoriev I."/>
        </authorList>
    </citation>
    <scope>NUCLEOTIDE SEQUENCE</scope>
    <source>
        <strain evidence="1">CBS 123094</strain>
    </source>
</reference>
<dbReference type="AlphaFoldDB" id="A0A6A5WVS0"/>
<protein>
    <submittedName>
        <fullName evidence="1">Uncharacterized protein</fullName>
    </submittedName>
</protein>
<name>A0A6A5WVS0_9PLEO</name>
<evidence type="ECO:0000313" key="1">
    <source>
        <dbReference type="EMBL" id="KAF2003185.1"/>
    </source>
</evidence>
<keyword evidence="2" id="KW-1185">Reference proteome</keyword>
<gene>
    <name evidence="1" type="ORF">P154DRAFT_520148</name>
</gene>
<dbReference type="EMBL" id="ML977573">
    <property type="protein sequence ID" value="KAF2003185.1"/>
    <property type="molecule type" value="Genomic_DNA"/>
</dbReference>
<sequence length="64" mass="7490">MPQSTRYATIADREGCLVNFYLNSHHPIYECNECNVNGKCRANYHNKNVPFKRQVELAIFIRDS</sequence>
<dbReference type="OrthoDB" id="308383at2759"/>
<evidence type="ECO:0000313" key="2">
    <source>
        <dbReference type="Proteomes" id="UP000799779"/>
    </source>
</evidence>
<dbReference type="Proteomes" id="UP000799779">
    <property type="component" value="Unassembled WGS sequence"/>
</dbReference>